<reference evidence="1 2" key="1">
    <citation type="journal article" date="2016" name="Genome Biol. Evol.">
        <title>Divergent and convergent evolution of fungal pathogenicity.</title>
        <authorList>
            <person name="Shang Y."/>
            <person name="Xiao G."/>
            <person name="Zheng P."/>
            <person name="Cen K."/>
            <person name="Zhan S."/>
            <person name="Wang C."/>
        </authorList>
    </citation>
    <scope>NUCLEOTIDE SEQUENCE [LARGE SCALE GENOMIC DNA]</scope>
    <source>
        <strain evidence="1 2">RCEF 264</strain>
    </source>
</reference>
<organism evidence="1 2">
    <name type="scientific">Niveomyces insectorum RCEF 264</name>
    <dbReference type="NCBI Taxonomy" id="1081102"/>
    <lineage>
        <taxon>Eukaryota</taxon>
        <taxon>Fungi</taxon>
        <taxon>Dikarya</taxon>
        <taxon>Ascomycota</taxon>
        <taxon>Pezizomycotina</taxon>
        <taxon>Sordariomycetes</taxon>
        <taxon>Hypocreomycetidae</taxon>
        <taxon>Hypocreales</taxon>
        <taxon>Cordycipitaceae</taxon>
        <taxon>Niveomyces</taxon>
    </lineage>
</organism>
<dbReference type="Proteomes" id="UP000076874">
    <property type="component" value="Unassembled WGS sequence"/>
</dbReference>
<protein>
    <submittedName>
        <fullName evidence="1">Six-hairpin glycosidase</fullName>
    </submittedName>
</protein>
<keyword evidence="1" id="KW-0378">Hydrolase</keyword>
<evidence type="ECO:0000313" key="1">
    <source>
        <dbReference type="EMBL" id="OAA54563.1"/>
    </source>
</evidence>
<dbReference type="Pfam" id="PF06824">
    <property type="entry name" value="Glyco_hydro_125"/>
    <property type="match status" value="1"/>
</dbReference>
<evidence type="ECO:0000313" key="2">
    <source>
        <dbReference type="Proteomes" id="UP000076874"/>
    </source>
</evidence>
<dbReference type="GO" id="GO:0005975">
    <property type="term" value="P:carbohydrate metabolic process"/>
    <property type="evidence" value="ECO:0007669"/>
    <property type="project" value="InterPro"/>
</dbReference>
<proteinExistence type="predicted"/>
<dbReference type="PIRSF" id="PIRSF028846">
    <property type="entry name" value="UCP028846"/>
    <property type="match status" value="1"/>
</dbReference>
<sequence>MGALDYTTYASQGHPPYSNGPLKFPYQRPPPDKRTYHVPEVEEVIEQMNQRLKDKDLARMFENCYPNTVDTTAKWVHTGRQAGDSGADGDGLPGAHIIAGDMDAAWLRDNVWQLQPYTPLLATSPALRALWLGVLHTQSRNLIRHPYTNAFQPPPESGLAPVAEHVVDTAKDRVVPPFDPRVSFEAKYSLDSLAALLRLARVYDEQTWTDGGTGGNRGGFDAVAPAVVAAAHAILRVVEAQSLPTFDEGRSDTGLTPVQYSFQRATLAPSITTKSNPYHGSDTIANAGVGNPVRGGTGLVRSAFRASDDACILPFWIPGNAFLAVELMGAAAYLQRYDPAVAAAAARRGQQIRDGIYQHGVFTHSQFGKIFAYEVDGYGSRIVMDDASPPSLLALPYLGFCARDDPVYRNTRAMVLSRAGNPYYVVGTVLHGQGSPHIDLATMWPVGTALRLLTSDDDAEILAELEQAKRASGGLGLMHEGVDVNDPKNFVRTWYAWGNSAFGDAIVDLAQRKPHLLF</sequence>
<dbReference type="Gene3D" id="1.50.10.10">
    <property type="match status" value="1"/>
</dbReference>
<accession>A0A167MN75</accession>
<name>A0A167MN75_9HYPO</name>
<keyword evidence="1" id="KW-0326">Glycosidase</keyword>
<dbReference type="AlphaFoldDB" id="A0A167MN75"/>
<dbReference type="OrthoDB" id="7771656at2759"/>
<dbReference type="PANTHER" id="PTHR31047">
    <property type="entry name" value="MEIOTICALLY UP-REGULATED GENE 157 PROTEIN"/>
    <property type="match status" value="1"/>
</dbReference>
<dbReference type="PANTHER" id="PTHR31047:SF0">
    <property type="entry name" value="MEIOTICALLY UP-REGULATED GENE 157 PROTEIN"/>
    <property type="match status" value="1"/>
</dbReference>
<gene>
    <name evidence="1" type="ORF">SPI_08809</name>
</gene>
<dbReference type="InterPro" id="IPR012341">
    <property type="entry name" value="6hp_glycosidase-like_sf"/>
</dbReference>
<keyword evidence="2" id="KW-1185">Reference proteome</keyword>
<dbReference type="InterPro" id="IPR008313">
    <property type="entry name" value="GH125"/>
</dbReference>
<dbReference type="STRING" id="1081102.A0A167MN75"/>
<dbReference type="SMART" id="SM01149">
    <property type="entry name" value="DUF1237"/>
    <property type="match status" value="1"/>
</dbReference>
<dbReference type="InterPro" id="IPR008928">
    <property type="entry name" value="6-hairpin_glycosidase_sf"/>
</dbReference>
<dbReference type="SUPFAM" id="SSF48208">
    <property type="entry name" value="Six-hairpin glycosidases"/>
    <property type="match status" value="1"/>
</dbReference>
<comment type="caution">
    <text evidence="1">The sequence shown here is derived from an EMBL/GenBank/DDBJ whole genome shotgun (WGS) entry which is preliminary data.</text>
</comment>
<dbReference type="EMBL" id="AZHD01000023">
    <property type="protein sequence ID" value="OAA54563.1"/>
    <property type="molecule type" value="Genomic_DNA"/>
</dbReference>
<dbReference type="GO" id="GO:0016798">
    <property type="term" value="F:hydrolase activity, acting on glycosyl bonds"/>
    <property type="evidence" value="ECO:0007669"/>
    <property type="project" value="UniProtKB-KW"/>
</dbReference>